<feature type="region of interest" description="Disordered" evidence="1">
    <location>
        <begin position="26"/>
        <end position="126"/>
    </location>
</feature>
<dbReference type="Proteomes" id="UP001066276">
    <property type="component" value="Chromosome 2_2"/>
</dbReference>
<accession>A0AAV7UR17</accession>
<dbReference type="PRINTS" id="PR01217">
    <property type="entry name" value="PRICHEXTENSN"/>
</dbReference>
<reference evidence="2" key="1">
    <citation type="journal article" date="2022" name="bioRxiv">
        <title>Sequencing and chromosome-scale assembly of the giantPleurodeles waltlgenome.</title>
        <authorList>
            <person name="Brown T."/>
            <person name="Elewa A."/>
            <person name="Iarovenko S."/>
            <person name="Subramanian E."/>
            <person name="Araus A.J."/>
            <person name="Petzold A."/>
            <person name="Susuki M."/>
            <person name="Suzuki K.-i.T."/>
            <person name="Hayashi T."/>
            <person name="Toyoda A."/>
            <person name="Oliveira C."/>
            <person name="Osipova E."/>
            <person name="Leigh N.D."/>
            <person name="Simon A."/>
            <person name="Yun M.H."/>
        </authorList>
    </citation>
    <scope>NUCLEOTIDE SEQUENCE</scope>
    <source>
        <strain evidence="2">20211129_DDA</strain>
        <tissue evidence="2">Liver</tissue>
    </source>
</reference>
<dbReference type="AlphaFoldDB" id="A0AAV7UR17"/>
<protein>
    <recommendedName>
        <fullName evidence="4">Vegetative cell wall protein gp1-like</fullName>
    </recommendedName>
</protein>
<evidence type="ECO:0008006" key="4">
    <source>
        <dbReference type="Google" id="ProtNLM"/>
    </source>
</evidence>
<evidence type="ECO:0000256" key="1">
    <source>
        <dbReference type="SAM" id="MobiDB-lite"/>
    </source>
</evidence>
<organism evidence="2 3">
    <name type="scientific">Pleurodeles waltl</name>
    <name type="common">Iberian ribbed newt</name>
    <dbReference type="NCBI Taxonomy" id="8319"/>
    <lineage>
        <taxon>Eukaryota</taxon>
        <taxon>Metazoa</taxon>
        <taxon>Chordata</taxon>
        <taxon>Craniata</taxon>
        <taxon>Vertebrata</taxon>
        <taxon>Euteleostomi</taxon>
        <taxon>Amphibia</taxon>
        <taxon>Batrachia</taxon>
        <taxon>Caudata</taxon>
        <taxon>Salamandroidea</taxon>
        <taxon>Salamandridae</taxon>
        <taxon>Pleurodelinae</taxon>
        <taxon>Pleurodeles</taxon>
    </lineage>
</organism>
<comment type="caution">
    <text evidence="2">The sequence shown here is derived from an EMBL/GenBank/DDBJ whole genome shotgun (WGS) entry which is preliminary data.</text>
</comment>
<name>A0AAV7UR17_PLEWA</name>
<feature type="compositionally biased region" description="Pro residues" evidence="1">
    <location>
        <begin position="105"/>
        <end position="121"/>
    </location>
</feature>
<sequence length="159" mass="17497">MERDKSTREGQERAQWHQLRDQCYTFCPRPHQPVQQRTPQAAPPPQPPPALQPALPPAPPPAQPPTQPPARLEPQRQSPASSPVGSRPSLKETSCCVTQQVLTHAPPPAPPPHTPLQAPPPDPRRARTVAPLLSWLPSPVVSRPRLEETSWTLGSFHEA</sequence>
<feature type="compositionally biased region" description="Pro residues" evidence="1">
    <location>
        <begin position="41"/>
        <end position="68"/>
    </location>
</feature>
<evidence type="ECO:0000313" key="3">
    <source>
        <dbReference type="Proteomes" id="UP001066276"/>
    </source>
</evidence>
<dbReference type="EMBL" id="JANPWB010000004">
    <property type="protein sequence ID" value="KAJ1191308.1"/>
    <property type="molecule type" value="Genomic_DNA"/>
</dbReference>
<evidence type="ECO:0000313" key="2">
    <source>
        <dbReference type="EMBL" id="KAJ1191308.1"/>
    </source>
</evidence>
<gene>
    <name evidence="2" type="ORF">NDU88_000624</name>
</gene>
<feature type="compositionally biased region" description="Polar residues" evidence="1">
    <location>
        <begin position="91"/>
        <end position="102"/>
    </location>
</feature>
<feature type="compositionally biased region" description="Polar residues" evidence="1">
    <location>
        <begin position="75"/>
        <end position="84"/>
    </location>
</feature>
<keyword evidence="3" id="KW-1185">Reference proteome</keyword>
<proteinExistence type="predicted"/>